<dbReference type="SUPFAM" id="SSF52833">
    <property type="entry name" value="Thioredoxin-like"/>
    <property type="match status" value="1"/>
</dbReference>
<sequence length="459" mass="52595">MKNLWLFIAAIVIISCKPEKEIDYSLISGKIENTDAEKITIYSQFDTSQKTEINIAADGTFSDTLKMNTDFYLFREGRNMTVLYAPNGSDVNITYNAKEKDSTITFKGNTTAINNYLIEKNRLSKDLISDNKTLYSKEEAAFKEELLAAKSAKENLLVKTDAIPEDFKTKEEKDINYEYLATLNNYPSYHGYYVGNRDFKASENFLDELKNVEIENESDFLYSTYYRSIVGSKLRDKANDLVEKDSTLSRDIAYLKAISELKNQTIKNKLLLEDALYGITYTDNLEEYYAIFSENSTNEKNNEKIAADYKKLKSLAKGNPSPQFTDYENNAGGTKSLSDLKGKYVYIDVWATWCGPCIAEIPSLKKIEKEFHDKNIQFLSISIDEEKDHDKWKKMIVDRELGGMQLMADNNWESQFIEDYMIKGIPRFILLDPQGNIVTANAPRPSNEKLVTLLNELDI</sequence>
<dbReference type="GO" id="GO:0016491">
    <property type="term" value="F:oxidoreductase activity"/>
    <property type="evidence" value="ECO:0007669"/>
    <property type="project" value="InterPro"/>
</dbReference>
<dbReference type="InterPro" id="IPR036249">
    <property type="entry name" value="Thioredoxin-like_sf"/>
</dbReference>
<dbReference type="InterPro" id="IPR000866">
    <property type="entry name" value="AhpC/TSA"/>
</dbReference>
<gene>
    <name evidence="6" type="ORF">FDT66_02705</name>
</gene>
<dbReference type="RefSeq" id="WP_138534605.1">
    <property type="nucleotide sequence ID" value="NZ_VANR01000001.1"/>
</dbReference>
<keyword evidence="2" id="KW-0201">Cytochrome c-type biogenesis</keyword>
<keyword evidence="4" id="KW-0676">Redox-active center</keyword>
<comment type="subcellular location">
    <subcellularLocation>
        <location evidence="1">Cell envelope</location>
    </subcellularLocation>
</comment>
<feature type="domain" description="Thioredoxin" evidence="5">
    <location>
        <begin position="315"/>
        <end position="459"/>
    </location>
</feature>
<keyword evidence="3" id="KW-1015">Disulfide bond</keyword>
<dbReference type="InterPro" id="IPR050553">
    <property type="entry name" value="Thioredoxin_ResA/DsbE_sf"/>
</dbReference>
<dbReference type="Proteomes" id="UP000307140">
    <property type="component" value="Unassembled WGS sequence"/>
</dbReference>
<name>A0A5S3NCS8_9FLAO</name>
<organism evidence="6 7">
    <name type="scientific">Polaribacter aestuariivivens</name>
    <dbReference type="NCBI Taxonomy" id="2304626"/>
    <lineage>
        <taxon>Bacteria</taxon>
        <taxon>Pseudomonadati</taxon>
        <taxon>Bacteroidota</taxon>
        <taxon>Flavobacteriia</taxon>
        <taxon>Flavobacteriales</taxon>
        <taxon>Flavobacteriaceae</taxon>
    </lineage>
</organism>
<dbReference type="GO" id="GO:0030313">
    <property type="term" value="C:cell envelope"/>
    <property type="evidence" value="ECO:0007669"/>
    <property type="project" value="UniProtKB-SubCell"/>
</dbReference>
<evidence type="ECO:0000259" key="5">
    <source>
        <dbReference type="PROSITE" id="PS51352"/>
    </source>
</evidence>
<dbReference type="Pfam" id="PF00578">
    <property type="entry name" value="AhpC-TSA"/>
    <property type="match status" value="1"/>
</dbReference>
<dbReference type="PANTHER" id="PTHR42852">
    <property type="entry name" value="THIOL:DISULFIDE INTERCHANGE PROTEIN DSBE"/>
    <property type="match status" value="1"/>
</dbReference>
<dbReference type="InterPro" id="IPR013766">
    <property type="entry name" value="Thioredoxin_domain"/>
</dbReference>
<dbReference type="PROSITE" id="PS51257">
    <property type="entry name" value="PROKAR_LIPOPROTEIN"/>
    <property type="match status" value="1"/>
</dbReference>
<comment type="caution">
    <text evidence="6">The sequence shown here is derived from an EMBL/GenBank/DDBJ whole genome shotgun (WGS) entry which is preliminary data.</text>
</comment>
<dbReference type="Gene3D" id="3.40.30.10">
    <property type="entry name" value="Glutaredoxin"/>
    <property type="match status" value="1"/>
</dbReference>
<proteinExistence type="predicted"/>
<dbReference type="CDD" id="cd02966">
    <property type="entry name" value="TlpA_like_family"/>
    <property type="match status" value="1"/>
</dbReference>
<accession>A0A5S3NCS8</accession>
<evidence type="ECO:0000313" key="6">
    <source>
        <dbReference type="EMBL" id="TMM32394.1"/>
    </source>
</evidence>
<dbReference type="PANTHER" id="PTHR42852:SF6">
    <property type="entry name" value="THIOL:DISULFIDE INTERCHANGE PROTEIN DSBE"/>
    <property type="match status" value="1"/>
</dbReference>
<evidence type="ECO:0000256" key="1">
    <source>
        <dbReference type="ARBA" id="ARBA00004196"/>
    </source>
</evidence>
<evidence type="ECO:0000256" key="3">
    <source>
        <dbReference type="ARBA" id="ARBA00023157"/>
    </source>
</evidence>
<evidence type="ECO:0000256" key="4">
    <source>
        <dbReference type="ARBA" id="ARBA00023284"/>
    </source>
</evidence>
<dbReference type="AlphaFoldDB" id="A0A5S3NCS8"/>
<dbReference type="PROSITE" id="PS51352">
    <property type="entry name" value="THIOREDOXIN_2"/>
    <property type="match status" value="1"/>
</dbReference>
<reference evidence="6 7" key="1">
    <citation type="submission" date="2019-05" db="EMBL/GenBank/DDBJ databases">
        <title>Polaribacter aestuariivivens sp. nov., isolated from a tidal flat.</title>
        <authorList>
            <person name="Yoon J.-H."/>
        </authorList>
    </citation>
    <scope>NUCLEOTIDE SEQUENCE [LARGE SCALE GENOMIC DNA]</scope>
    <source>
        <strain evidence="6 7">DBTF-3</strain>
    </source>
</reference>
<dbReference type="GO" id="GO:0017004">
    <property type="term" value="P:cytochrome complex assembly"/>
    <property type="evidence" value="ECO:0007669"/>
    <property type="project" value="UniProtKB-KW"/>
</dbReference>
<evidence type="ECO:0000256" key="2">
    <source>
        <dbReference type="ARBA" id="ARBA00022748"/>
    </source>
</evidence>
<dbReference type="EMBL" id="VANR01000001">
    <property type="protein sequence ID" value="TMM32394.1"/>
    <property type="molecule type" value="Genomic_DNA"/>
</dbReference>
<keyword evidence="7" id="KW-1185">Reference proteome</keyword>
<dbReference type="OrthoDB" id="743079at2"/>
<dbReference type="GO" id="GO:0016209">
    <property type="term" value="F:antioxidant activity"/>
    <property type="evidence" value="ECO:0007669"/>
    <property type="project" value="InterPro"/>
</dbReference>
<protein>
    <submittedName>
        <fullName evidence="6">TlpA family protein disulfide reductase</fullName>
    </submittedName>
</protein>
<evidence type="ECO:0000313" key="7">
    <source>
        <dbReference type="Proteomes" id="UP000307140"/>
    </source>
</evidence>